<keyword evidence="1" id="KW-0472">Membrane</keyword>
<evidence type="ECO:0000313" key="2">
    <source>
        <dbReference type="EMBL" id="SUZ66754.1"/>
    </source>
</evidence>
<feature type="transmembrane region" description="Helical" evidence="1">
    <location>
        <begin position="333"/>
        <end position="351"/>
    </location>
</feature>
<feature type="transmembrane region" description="Helical" evidence="1">
    <location>
        <begin position="280"/>
        <end position="299"/>
    </location>
</feature>
<accession>A0A381PJF1</accession>
<dbReference type="EMBL" id="UINC01000993">
    <property type="protein sequence ID" value="SUZ66754.1"/>
    <property type="molecule type" value="Genomic_DNA"/>
</dbReference>
<proteinExistence type="predicted"/>
<feature type="transmembrane region" description="Helical" evidence="1">
    <location>
        <begin position="311"/>
        <end position="327"/>
    </location>
</feature>
<protein>
    <recommendedName>
        <fullName evidence="3">Glycosyltransferase RgtA/B/C/D-like domain-containing protein</fullName>
    </recommendedName>
</protein>
<gene>
    <name evidence="2" type="ORF">METZ01_LOCUS19608</name>
</gene>
<dbReference type="AlphaFoldDB" id="A0A381PJF1"/>
<evidence type="ECO:0000256" key="1">
    <source>
        <dbReference type="SAM" id="Phobius"/>
    </source>
</evidence>
<organism evidence="2">
    <name type="scientific">marine metagenome</name>
    <dbReference type="NCBI Taxonomy" id="408172"/>
    <lineage>
        <taxon>unclassified sequences</taxon>
        <taxon>metagenomes</taxon>
        <taxon>ecological metagenomes</taxon>
    </lineage>
</organism>
<feature type="transmembrane region" description="Helical" evidence="1">
    <location>
        <begin position="363"/>
        <end position="381"/>
    </location>
</feature>
<evidence type="ECO:0008006" key="3">
    <source>
        <dbReference type="Google" id="ProtNLM"/>
    </source>
</evidence>
<feature type="transmembrane region" description="Helical" evidence="1">
    <location>
        <begin position="127"/>
        <end position="157"/>
    </location>
</feature>
<feature type="transmembrane region" description="Helical" evidence="1">
    <location>
        <begin position="16"/>
        <end position="37"/>
    </location>
</feature>
<feature type="transmembrane region" description="Helical" evidence="1">
    <location>
        <begin position="210"/>
        <end position="230"/>
    </location>
</feature>
<sequence>MEVPGRRNIPRPRWSALPWTEAASLLVPAIAVAIPLARMFGTGATSMEEANVLVVGAGILDGRLPHADVEYLYAPGTAWTVASAFWLLGTSVAVERVVGLAYRLAFLWGIHRLCRHWGRGTATCATLASWAVIVPFGLVAYPWIAGLGLLIAGTALVLEGDDGRRASVGAALCGLAAFHQVVLIPAALVVVVPAFLAADPERRARLGTGAVAGLSPFLLHLVLVGPRAMFEGMVIDPVFRLRAGRQLPLPPDPSDSGDFFARLDDLVRGPESLPGLDRPAQIAALFWLLMVGTLVLVVVARRWRGSGRTRIGVLVALSVALLPMALQRPSPNHLKFVGTFTVAIAVVALAVPMGRRLGGRTRVLAPPIALVVVLGGLVAVAPHHIGRFTAQAFTDRPFDGATTTVVHDGRILPLGRATADVATEVDTVVSMADALTRPGDRVFVGPADLSRTNYGDTFLYFLLPDLVPASRHLEMNPGLANRHGGGLAASLASADLLVLTDRFDGWAEPNNSTRPGDPTPGAVVDERFCDVGGTRTWRLLTPCQ</sequence>
<reference evidence="2" key="1">
    <citation type="submission" date="2018-05" db="EMBL/GenBank/DDBJ databases">
        <authorList>
            <person name="Lanie J.A."/>
            <person name="Ng W.-L."/>
            <person name="Kazmierczak K.M."/>
            <person name="Andrzejewski T.M."/>
            <person name="Davidsen T.M."/>
            <person name="Wayne K.J."/>
            <person name="Tettelin H."/>
            <person name="Glass J.I."/>
            <person name="Rusch D."/>
            <person name="Podicherti R."/>
            <person name="Tsui H.-C.T."/>
            <person name="Winkler M.E."/>
        </authorList>
    </citation>
    <scope>NUCLEOTIDE SEQUENCE</scope>
</reference>
<feature type="transmembrane region" description="Helical" evidence="1">
    <location>
        <begin position="177"/>
        <end position="198"/>
    </location>
</feature>
<name>A0A381PJF1_9ZZZZ</name>
<keyword evidence="1" id="KW-1133">Transmembrane helix</keyword>
<keyword evidence="1" id="KW-0812">Transmembrane</keyword>